<accession>A0A6C0BJP9</accession>
<sequence>MSRLLGQGAMAGSSLLRNGARNIGSLPWPTGRPRLIDRILSRGSRMGMIGGSFFFMAATITDMASWPYGTYMYFLCAFCYLFGSVADTVEYESIFAVLIPLRKFKMKW</sequence>
<keyword evidence="1" id="KW-1133">Transmembrane helix</keyword>
<keyword evidence="1" id="KW-0472">Membrane</keyword>
<evidence type="ECO:0000256" key="1">
    <source>
        <dbReference type="SAM" id="Phobius"/>
    </source>
</evidence>
<dbReference type="AlphaFoldDB" id="A0A6C0BJP9"/>
<evidence type="ECO:0000313" key="2">
    <source>
        <dbReference type="EMBL" id="QHS92280.1"/>
    </source>
</evidence>
<dbReference type="EMBL" id="MN739177">
    <property type="protein sequence ID" value="QHS92280.1"/>
    <property type="molecule type" value="Genomic_DNA"/>
</dbReference>
<protein>
    <submittedName>
        <fullName evidence="2">Uncharacterized protein</fullName>
    </submittedName>
</protein>
<proteinExistence type="predicted"/>
<name>A0A6C0BJP9_9ZZZZ</name>
<keyword evidence="1" id="KW-0812">Transmembrane</keyword>
<feature type="transmembrane region" description="Helical" evidence="1">
    <location>
        <begin position="72"/>
        <end position="99"/>
    </location>
</feature>
<organism evidence="2">
    <name type="scientific">viral metagenome</name>
    <dbReference type="NCBI Taxonomy" id="1070528"/>
    <lineage>
        <taxon>unclassified sequences</taxon>
        <taxon>metagenomes</taxon>
        <taxon>organismal metagenomes</taxon>
    </lineage>
</organism>
<reference evidence="2" key="1">
    <citation type="journal article" date="2020" name="Nature">
        <title>Giant virus diversity and host interactions through global metagenomics.</title>
        <authorList>
            <person name="Schulz F."/>
            <person name="Roux S."/>
            <person name="Paez-Espino D."/>
            <person name="Jungbluth S."/>
            <person name="Walsh D.A."/>
            <person name="Denef V.J."/>
            <person name="McMahon K.D."/>
            <person name="Konstantinidis K.T."/>
            <person name="Eloe-Fadrosh E.A."/>
            <person name="Kyrpides N.C."/>
            <person name="Woyke T."/>
        </authorList>
    </citation>
    <scope>NUCLEOTIDE SEQUENCE</scope>
    <source>
        <strain evidence="2">GVMAG-M-3300014204-73</strain>
    </source>
</reference>